<feature type="chain" id="PRO_5012219730" description="L,D-TPase catalytic domain-containing protein" evidence="10">
    <location>
        <begin position="22"/>
        <end position="204"/>
    </location>
</feature>
<evidence type="ECO:0000313" key="12">
    <source>
        <dbReference type="EMBL" id="OUD09528.1"/>
    </source>
</evidence>
<comment type="pathway">
    <text evidence="1 9">Cell wall biogenesis; peptidoglycan biosynthesis.</text>
</comment>
<dbReference type="Pfam" id="PF03734">
    <property type="entry name" value="YkuD"/>
    <property type="match status" value="1"/>
</dbReference>
<dbReference type="GO" id="GO:0008360">
    <property type="term" value="P:regulation of cell shape"/>
    <property type="evidence" value="ECO:0007669"/>
    <property type="project" value="UniProtKB-UniRule"/>
</dbReference>
<dbReference type="InterPro" id="IPR050979">
    <property type="entry name" value="LD-transpeptidase"/>
</dbReference>
<gene>
    <name evidence="12" type="ORF">BVC71_06670</name>
</gene>
<dbReference type="PANTHER" id="PTHR30582">
    <property type="entry name" value="L,D-TRANSPEPTIDASE"/>
    <property type="match status" value="1"/>
</dbReference>
<accession>A0A251WZG8</accession>
<feature type="active site" description="Proton donor/acceptor" evidence="9">
    <location>
        <position position="164"/>
    </location>
</feature>
<evidence type="ECO:0000256" key="2">
    <source>
        <dbReference type="ARBA" id="ARBA00005992"/>
    </source>
</evidence>
<feature type="active site" description="Nucleophile" evidence="9">
    <location>
        <position position="180"/>
    </location>
</feature>
<dbReference type="GO" id="GO:0005576">
    <property type="term" value="C:extracellular region"/>
    <property type="evidence" value="ECO:0007669"/>
    <property type="project" value="TreeGrafter"/>
</dbReference>
<evidence type="ECO:0000256" key="5">
    <source>
        <dbReference type="ARBA" id="ARBA00022801"/>
    </source>
</evidence>
<reference evidence="12 13" key="1">
    <citation type="submission" date="2016-12" db="EMBL/GenBank/DDBJ databases">
        <title>The draft genome sequence of HSLHS2.</title>
        <authorList>
            <person name="Hu D."/>
            <person name="Wang L."/>
            <person name="Shao Z."/>
        </authorList>
    </citation>
    <scope>NUCLEOTIDE SEQUENCE [LARGE SCALE GENOMIC DNA]</scope>
    <source>
        <strain evidence="12">MCCC 1A06712</strain>
    </source>
</reference>
<dbReference type="GO" id="GO:0018104">
    <property type="term" value="P:peptidoglycan-protein cross-linking"/>
    <property type="evidence" value="ECO:0007669"/>
    <property type="project" value="TreeGrafter"/>
</dbReference>
<evidence type="ECO:0000256" key="4">
    <source>
        <dbReference type="ARBA" id="ARBA00022679"/>
    </source>
</evidence>
<evidence type="ECO:0000259" key="11">
    <source>
        <dbReference type="PROSITE" id="PS52029"/>
    </source>
</evidence>
<dbReference type="PANTHER" id="PTHR30582:SF24">
    <property type="entry name" value="L,D-TRANSPEPTIDASE ERFK_SRFK-RELATED"/>
    <property type="match status" value="1"/>
</dbReference>
<organism evidence="12 13">
    <name type="scientific">Marivivens niveibacter</name>
    <dbReference type="NCBI Taxonomy" id="1930667"/>
    <lineage>
        <taxon>Bacteria</taxon>
        <taxon>Pseudomonadati</taxon>
        <taxon>Pseudomonadota</taxon>
        <taxon>Alphaproteobacteria</taxon>
        <taxon>Rhodobacterales</taxon>
        <taxon>Paracoccaceae</taxon>
        <taxon>Marivivens group</taxon>
        <taxon>Marivivens</taxon>
    </lineage>
</organism>
<evidence type="ECO:0000256" key="6">
    <source>
        <dbReference type="ARBA" id="ARBA00022960"/>
    </source>
</evidence>
<evidence type="ECO:0000256" key="3">
    <source>
        <dbReference type="ARBA" id="ARBA00022676"/>
    </source>
</evidence>
<evidence type="ECO:0000256" key="7">
    <source>
        <dbReference type="ARBA" id="ARBA00022984"/>
    </source>
</evidence>
<evidence type="ECO:0000313" key="13">
    <source>
        <dbReference type="Proteomes" id="UP000194664"/>
    </source>
</evidence>
<comment type="similarity">
    <text evidence="2">Belongs to the YkuD family.</text>
</comment>
<keyword evidence="7 9" id="KW-0573">Peptidoglycan synthesis</keyword>
<dbReference type="PROSITE" id="PS52029">
    <property type="entry name" value="LD_TPASE"/>
    <property type="match status" value="1"/>
</dbReference>
<evidence type="ECO:0000256" key="1">
    <source>
        <dbReference type="ARBA" id="ARBA00004752"/>
    </source>
</evidence>
<dbReference type="InterPro" id="IPR005490">
    <property type="entry name" value="LD_TPept_cat_dom"/>
</dbReference>
<sequence>MLSRRQFILSASVFSAAPALANTETVDLASWKEELIASLPGNTEGRYQIPEPYWAKLVEVNLSLPVGEIHILPQTKHLYYTVAPGYAIRYGCAIGSEGLAYFGTGIISRKVEWPSWTPTPEMIERDPAAYEQYADGMPGGPNNPLGARALYVYENGRDTAIRVHGTTNPRSIGSASSNGCFRMYNSHVIDLYDRVPIGTKIHAY</sequence>
<dbReference type="CDD" id="cd16913">
    <property type="entry name" value="YkuD_like"/>
    <property type="match status" value="1"/>
</dbReference>
<dbReference type="OrthoDB" id="9795305at2"/>
<keyword evidence="5" id="KW-0378">Hydrolase</keyword>
<keyword evidence="10" id="KW-0732">Signal</keyword>
<evidence type="ECO:0000256" key="8">
    <source>
        <dbReference type="ARBA" id="ARBA00023316"/>
    </source>
</evidence>
<evidence type="ECO:0000256" key="9">
    <source>
        <dbReference type="PROSITE-ProRule" id="PRU01373"/>
    </source>
</evidence>
<keyword evidence="13" id="KW-1185">Reference proteome</keyword>
<dbReference type="UniPathway" id="UPA00219"/>
<feature type="domain" description="L,D-TPase catalytic" evidence="11">
    <location>
        <begin position="67"/>
        <end position="204"/>
    </location>
</feature>
<dbReference type="RefSeq" id="WP_086450873.1">
    <property type="nucleotide sequence ID" value="NZ_MSPP01000002.1"/>
</dbReference>
<dbReference type="Gene3D" id="2.40.440.10">
    <property type="entry name" value="L,D-transpeptidase catalytic domain-like"/>
    <property type="match status" value="1"/>
</dbReference>
<dbReference type="GO" id="GO:0071972">
    <property type="term" value="F:peptidoglycan L,D-transpeptidase activity"/>
    <property type="evidence" value="ECO:0007669"/>
    <property type="project" value="TreeGrafter"/>
</dbReference>
<dbReference type="GO" id="GO:0016757">
    <property type="term" value="F:glycosyltransferase activity"/>
    <property type="evidence" value="ECO:0007669"/>
    <property type="project" value="UniProtKB-KW"/>
</dbReference>
<keyword evidence="8 9" id="KW-0961">Cell wall biogenesis/degradation</keyword>
<evidence type="ECO:0000256" key="10">
    <source>
        <dbReference type="SAM" id="SignalP"/>
    </source>
</evidence>
<name>A0A251WZG8_9RHOB</name>
<proteinExistence type="inferred from homology"/>
<protein>
    <recommendedName>
        <fullName evidence="11">L,D-TPase catalytic domain-containing protein</fullName>
    </recommendedName>
</protein>
<dbReference type="Proteomes" id="UP000194664">
    <property type="component" value="Unassembled WGS sequence"/>
</dbReference>
<keyword evidence="4" id="KW-0808">Transferase</keyword>
<keyword evidence="3" id="KW-0328">Glycosyltransferase</keyword>
<dbReference type="InterPro" id="IPR038063">
    <property type="entry name" value="Transpep_catalytic_dom"/>
</dbReference>
<comment type="caution">
    <text evidence="12">The sequence shown here is derived from an EMBL/GenBank/DDBJ whole genome shotgun (WGS) entry which is preliminary data.</text>
</comment>
<dbReference type="EMBL" id="MSPP01000002">
    <property type="protein sequence ID" value="OUD09528.1"/>
    <property type="molecule type" value="Genomic_DNA"/>
</dbReference>
<keyword evidence="6 9" id="KW-0133">Cell shape</keyword>
<dbReference type="AlphaFoldDB" id="A0A251WZG8"/>
<dbReference type="GO" id="GO:0071555">
    <property type="term" value="P:cell wall organization"/>
    <property type="evidence" value="ECO:0007669"/>
    <property type="project" value="UniProtKB-UniRule"/>
</dbReference>
<feature type="signal peptide" evidence="10">
    <location>
        <begin position="1"/>
        <end position="21"/>
    </location>
</feature>
<dbReference type="SUPFAM" id="SSF141523">
    <property type="entry name" value="L,D-transpeptidase catalytic domain-like"/>
    <property type="match status" value="1"/>
</dbReference>